<dbReference type="OrthoDB" id="5902521at2759"/>
<protein>
    <submittedName>
        <fullName evidence="4">BAG domain-containing protein</fullName>
    </submittedName>
</protein>
<sequence length="109" mass="12824">MFVLCLLCHVFGETEMSSYLDAKQFHAVILRDTTANVTDARRNRALKERLETIYKLIVQMEKEEKEHTKMLNNSQWSRELVVHQPIFEASWEIVRRLDATSESARPDTQ</sequence>
<evidence type="ECO:0000256" key="1">
    <source>
        <dbReference type="SAM" id="SignalP"/>
    </source>
</evidence>
<dbReference type="WBParaSite" id="HPLM_0001344801-mRNA-1">
    <property type="protein sequence ID" value="HPLM_0001344801-mRNA-1"/>
    <property type="gene ID" value="HPLM_0001344801"/>
</dbReference>
<reference evidence="4" key="1">
    <citation type="submission" date="2017-02" db="UniProtKB">
        <authorList>
            <consortium name="WormBaseParasite"/>
        </authorList>
    </citation>
    <scope>IDENTIFICATION</scope>
</reference>
<feature type="chain" id="PRO_5043123932" evidence="1">
    <location>
        <begin position="17"/>
        <end position="109"/>
    </location>
</feature>
<organism evidence="4">
    <name type="scientific">Haemonchus placei</name>
    <name type="common">Barber's pole worm</name>
    <dbReference type="NCBI Taxonomy" id="6290"/>
    <lineage>
        <taxon>Eukaryota</taxon>
        <taxon>Metazoa</taxon>
        <taxon>Ecdysozoa</taxon>
        <taxon>Nematoda</taxon>
        <taxon>Chromadorea</taxon>
        <taxon>Rhabditida</taxon>
        <taxon>Rhabditina</taxon>
        <taxon>Rhabditomorpha</taxon>
        <taxon>Strongyloidea</taxon>
        <taxon>Trichostrongylidae</taxon>
        <taxon>Haemonchus</taxon>
    </lineage>
</organism>
<evidence type="ECO:0000313" key="3">
    <source>
        <dbReference type="Proteomes" id="UP000268014"/>
    </source>
</evidence>
<dbReference type="EMBL" id="UZAF01018209">
    <property type="protein sequence ID" value="VDO49144.1"/>
    <property type="molecule type" value="Genomic_DNA"/>
</dbReference>
<feature type="signal peptide" evidence="1">
    <location>
        <begin position="1"/>
        <end position="16"/>
    </location>
</feature>
<keyword evidence="1" id="KW-0732">Signal</keyword>
<evidence type="ECO:0000313" key="2">
    <source>
        <dbReference type="EMBL" id="VDO49144.1"/>
    </source>
</evidence>
<name>A0A0N4WPX5_HAEPC</name>
<dbReference type="OMA" id="MFETSWE"/>
<reference evidence="2 3" key="2">
    <citation type="submission" date="2018-11" db="EMBL/GenBank/DDBJ databases">
        <authorList>
            <consortium name="Pathogen Informatics"/>
        </authorList>
    </citation>
    <scope>NUCLEOTIDE SEQUENCE [LARGE SCALE GENOMIC DNA]</scope>
    <source>
        <strain evidence="2 3">MHpl1</strain>
    </source>
</reference>
<evidence type="ECO:0000313" key="4">
    <source>
        <dbReference type="WBParaSite" id="HPLM_0001344801-mRNA-1"/>
    </source>
</evidence>
<keyword evidence="3" id="KW-1185">Reference proteome</keyword>
<gene>
    <name evidence="2" type="ORF">HPLM_LOCUS13440</name>
</gene>
<dbReference type="AlphaFoldDB" id="A0A0N4WPX5"/>
<dbReference type="Proteomes" id="UP000268014">
    <property type="component" value="Unassembled WGS sequence"/>
</dbReference>
<accession>A0A0N4WPX5</accession>
<proteinExistence type="predicted"/>